<accession>A0A1Z4JK60</accession>
<dbReference type="SFLD" id="SFLDS00003">
    <property type="entry name" value="Haloacid_Dehalogenase"/>
    <property type="match status" value="1"/>
</dbReference>
<comment type="similarity">
    <text evidence="2">Belongs to the HAD-like hydrolase superfamily. CbbY/CbbZ/Gph/YieH family.</text>
</comment>
<gene>
    <name evidence="6" type="ORF">NIES2135_40130</name>
</gene>
<dbReference type="InterPro" id="IPR036412">
    <property type="entry name" value="HAD-like_sf"/>
</dbReference>
<dbReference type="Gene3D" id="1.10.150.240">
    <property type="entry name" value="Putative phosphatase, domain 2"/>
    <property type="match status" value="1"/>
</dbReference>
<reference evidence="6 7" key="1">
    <citation type="submission" date="2017-06" db="EMBL/GenBank/DDBJ databases">
        <title>Genome sequencing of cyanobaciteial culture collection at National Institute for Environmental Studies (NIES).</title>
        <authorList>
            <person name="Hirose Y."/>
            <person name="Shimura Y."/>
            <person name="Fujisawa T."/>
            <person name="Nakamura Y."/>
            <person name="Kawachi M."/>
        </authorList>
    </citation>
    <scope>NUCLEOTIDE SEQUENCE [LARGE SCALE GENOMIC DNA]</scope>
    <source>
        <strain evidence="6 7">NIES-2135</strain>
    </source>
</reference>
<dbReference type="Gene3D" id="3.40.50.1000">
    <property type="entry name" value="HAD superfamily/HAD-like"/>
    <property type="match status" value="1"/>
</dbReference>
<dbReference type="NCBIfam" id="TIGR01549">
    <property type="entry name" value="HAD-SF-IA-v1"/>
    <property type="match status" value="1"/>
</dbReference>
<dbReference type="PRINTS" id="PR00413">
    <property type="entry name" value="HADHALOGNASE"/>
</dbReference>
<comment type="cofactor">
    <cofactor evidence="1">
        <name>Mg(2+)</name>
        <dbReference type="ChEBI" id="CHEBI:18420"/>
    </cofactor>
</comment>
<dbReference type="InterPro" id="IPR051600">
    <property type="entry name" value="Beta-PGM-like"/>
</dbReference>
<dbReference type="GO" id="GO:0046872">
    <property type="term" value="F:metal ion binding"/>
    <property type="evidence" value="ECO:0007669"/>
    <property type="project" value="UniProtKB-KW"/>
</dbReference>
<dbReference type="InterPro" id="IPR023214">
    <property type="entry name" value="HAD_sf"/>
</dbReference>
<keyword evidence="5" id="KW-0119">Carbohydrate metabolism</keyword>
<dbReference type="SUPFAM" id="SSF56784">
    <property type="entry name" value="HAD-like"/>
    <property type="match status" value="1"/>
</dbReference>
<evidence type="ECO:0000313" key="6">
    <source>
        <dbReference type="EMBL" id="BAY57149.1"/>
    </source>
</evidence>
<dbReference type="Pfam" id="PF13419">
    <property type="entry name" value="HAD_2"/>
    <property type="match status" value="1"/>
</dbReference>
<keyword evidence="7" id="KW-1185">Reference proteome</keyword>
<dbReference type="EMBL" id="AP018203">
    <property type="protein sequence ID" value="BAY57149.1"/>
    <property type="molecule type" value="Genomic_DNA"/>
</dbReference>
<sequence>MKFCEGTIVQSLKAILYDLDGTIADTDPIHFIAWQDCLKEFGIEITETFYKQEMSGSTNPRLIAKFLPQLSAAEGEALSEQKEARFRALAQQLPLTPGLMDLIDWAKQRHIQQAVVTNAPRKNAEFMLKALQLDDVFDRVILAEEVGIGKPDPAPYTYALKQFGLEPDQAIAFEDSPLGIQSAIAAGILTIGIASTQTPKDLKHMGTTLAIQDFTAPELWALLD</sequence>
<name>A0A1Z4JK60_LEPBY</name>
<dbReference type="InterPro" id="IPR041492">
    <property type="entry name" value="HAD_2"/>
</dbReference>
<dbReference type="Proteomes" id="UP000217895">
    <property type="component" value="Chromosome"/>
</dbReference>
<dbReference type="InterPro" id="IPR023198">
    <property type="entry name" value="PGP-like_dom2"/>
</dbReference>
<dbReference type="PANTHER" id="PTHR46193">
    <property type="entry name" value="6-PHOSPHOGLUCONATE PHOSPHATASE"/>
    <property type="match status" value="1"/>
</dbReference>
<dbReference type="InterPro" id="IPR006439">
    <property type="entry name" value="HAD-SF_hydro_IA"/>
</dbReference>
<keyword evidence="6" id="KW-0378">Hydrolase</keyword>
<keyword evidence="4" id="KW-0460">Magnesium</keyword>
<dbReference type="AlphaFoldDB" id="A0A1Z4JK60"/>
<keyword evidence="3" id="KW-0479">Metal-binding</keyword>
<evidence type="ECO:0000256" key="1">
    <source>
        <dbReference type="ARBA" id="ARBA00001946"/>
    </source>
</evidence>
<dbReference type="GO" id="GO:0016787">
    <property type="term" value="F:hydrolase activity"/>
    <property type="evidence" value="ECO:0007669"/>
    <property type="project" value="UniProtKB-KW"/>
</dbReference>
<evidence type="ECO:0000313" key="7">
    <source>
        <dbReference type="Proteomes" id="UP000217895"/>
    </source>
</evidence>
<dbReference type="NCBIfam" id="TIGR01509">
    <property type="entry name" value="HAD-SF-IA-v3"/>
    <property type="match status" value="1"/>
</dbReference>
<dbReference type="CDD" id="cd07505">
    <property type="entry name" value="HAD_BPGM-like"/>
    <property type="match status" value="1"/>
</dbReference>
<organism evidence="6 7">
    <name type="scientific">Leptolyngbya boryana NIES-2135</name>
    <dbReference type="NCBI Taxonomy" id="1973484"/>
    <lineage>
        <taxon>Bacteria</taxon>
        <taxon>Bacillati</taxon>
        <taxon>Cyanobacteriota</taxon>
        <taxon>Cyanophyceae</taxon>
        <taxon>Leptolyngbyales</taxon>
        <taxon>Leptolyngbyaceae</taxon>
        <taxon>Leptolyngbya group</taxon>
        <taxon>Leptolyngbya</taxon>
    </lineage>
</organism>
<dbReference type="SFLD" id="SFLDG01129">
    <property type="entry name" value="C1.5:_HAD__Beta-PGM__Phosphata"/>
    <property type="match status" value="1"/>
</dbReference>
<evidence type="ECO:0000256" key="2">
    <source>
        <dbReference type="ARBA" id="ARBA00006171"/>
    </source>
</evidence>
<evidence type="ECO:0000256" key="5">
    <source>
        <dbReference type="ARBA" id="ARBA00023277"/>
    </source>
</evidence>
<evidence type="ECO:0000256" key="4">
    <source>
        <dbReference type="ARBA" id="ARBA00022842"/>
    </source>
</evidence>
<dbReference type="SFLD" id="SFLDG01135">
    <property type="entry name" value="C1.5.6:_HAD__Beta-PGM__Phospha"/>
    <property type="match status" value="1"/>
</dbReference>
<protein>
    <submittedName>
        <fullName evidence="6">HAD-superfamily hydrolase subfamily IA, variant 3</fullName>
    </submittedName>
</protein>
<evidence type="ECO:0000256" key="3">
    <source>
        <dbReference type="ARBA" id="ARBA00022723"/>
    </source>
</evidence>
<dbReference type="PANTHER" id="PTHR46193:SF18">
    <property type="entry name" value="HEXITOL PHOSPHATASE B"/>
    <property type="match status" value="1"/>
</dbReference>
<proteinExistence type="inferred from homology"/>